<dbReference type="GO" id="GO:0044715">
    <property type="term" value="F:8-oxo-dGDP phosphatase activity"/>
    <property type="evidence" value="ECO:0007669"/>
    <property type="project" value="TreeGrafter"/>
</dbReference>
<reference evidence="2 3" key="1">
    <citation type="submission" date="2023-01" db="EMBL/GenBank/DDBJ databases">
        <title>Analysis of 21 Apiospora genomes using comparative genomics revels a genus with tremendous synthesis potential of carbohydrate active enzymes and secondary metabolites.</title>
        <authorList>
            <person name="Sorensen T."/>
        </authorList>
    </citation>
    <scope>NUCLEOTIDE SEQUENCE [LARGE SCALE GENOMIC DNA]</scope>
    <source>
        <strain evidence="2 3">CBS 117206</strain>
    </source>
</reference>
<evidence type="ECO:0000313" key="3">
    <source>
        <dbReference type="Proteomes" id="UP001392437"/>
    </source>
</evidence>
<dbReference type="PANTHER" id="PTHR13622">
    <property type="entry name" value="THIAMIN PYROPHOSPHOKINASE"/>
    <property type="match status" value="1"/>
</dbReference>
<feature type="domain" description="Nudix hydrolase" evidence="1">
    <location>
        <begin position="156"/>
        <end position="308"/>
    </location>
</feature>
<keyword evidence="3" id="KW-1185">Reference proteome</keyword>
<accession>A0AAW0QH88</accession>
<dbReference type="PANTHER" id="PTHR13622:SF8">
    <property type="entry name" value="THIAMIN PYROPHOSPHOKINASE 1"/>
    <property type="match status" value="1"/>
</dbReference>
<dbReference type="AlphaFoldDB" id="A0AAW0QH88"/>
<protein>
    <submittedName>
        <fullName evidence="2">NUDIX domain-containing protein</fullName>
    </submittedName>
</protein>
<evidence type="ECO:0000313" key="2">
    <source>
        <dbReference type="EMBL" id="KAK8105347.1"/>
    </source>
</evidence>
<dbReference type="Pfam" id="PF15916">
    <property type="entry name" value="DUF4743"/>
    <property type="match status" value="1"/>
</dbReference>
<dbReference type="Proteomes" id="UP001392437">
    <property type="component" value="Unassembled WGS sequence"/>
</dbReference>
<dbReference type="PROSITE" id="PS51462">
    <property type="entry name" value="NUDIX"/>
    <property type="match status" value="1"/>
</dbReference>
<dbReference type="InterPro" id="IPR000086">
    <property type="entry name" value="NUDIX_hydrolase_dom"/>
</dbReference>
<dbReference type="FunFam" id="3.90.79.10:FF:000019">
    <property type="entry name" value="Thiamin pyrophosphokinase, putative"/>
    <property type="match status" value="1"/>
</dbReference>
<proteinExistence type="predicted"/>
<dbReference type="InterPro" id="IPR031804">
    <property type="entry name" value="DUF4743"/>
</dbReference>
<dbReference type="CDD" id="cd03676">
    <property type="entry name" value="NUDIX_Tnr3_like"/>
    <property type="match status" value="1"/>
</dbReference>
<sequence>MARLRNVDLMRQADAFPYPGETETPFSTTVDTTRLVTLLHRNADGTDQTIGLLLPEVVEALLEVPEEIRGPVMYDAPARTLRAFEQPTEPERSAAVAAVMQRWREQKTFALLSGWRDELWPVYATSDPTAPEVLYSVERAGAGLLGVMRYGVHMTGYVRPSPATTNDENNDNDNANLKIWVPRRAVDKSTYPSMLDNTVAGGLMTGEDPFDCMLREADEEASLPEALMREKCKPTGTVTYIYITDERAGGEKGLIYPETQWVYDLELPADVVPTPKDGEVAEFYLWTVAEVQEALARGEFKPNCALILLDFFVRKGILTKENETHYDEIRRRLHREVPFPGPHQAAAA</sequence>
<dbReference type="SUPFAM" id="SSF55811">
    <property type="entry name" value="Nudix"/>
    <property type="match status" value="1"/>
</dbReference>
<organism evidence="2 3">
    <name type="scientific">Apiospora kogelbergensis</name>
    <dbReference type="NCBI Taxonomy" id="1337665"/>
    <lineage>
        <taxon>Eukaryota</taxon>
        <taxon>Fungi</taxon>
        <taxon>Dikarya</taxon>
        <taxon>Ascomycota</taxon>
        <taxon>Pezizomycotina</taxon>
        <taxon>Sordariomycetes</taxon>
        <taxon>Xylariomycetidae</taxon>
        <taxon>Amphisphaeriales</taxon>
        <taxon>Apiosporaceae</taxon>
        <taxon>Apiospora</taxon>
    </lineage>
</organism>
<dbReference type="Pfam" id="PF00293">
    <property type="entry name" value="NUDIX"/>
    <property type="match status" value="1"/>
</dbReference>
<name>A0AAW0QH88_9PEZI</name>
<dbReference type="InterPro" id="IPR015797">
    <property type="entry name" value="NUDIX_hydrolase-like_dom_sf"/>
</dbReference>
<dbReference type="Gene3D" id="3.90.79.10">
    <property type="entry name" value="Nucleoside Triphosphate Pyrophosphohydrolase"/>
    <property type="match status" value="1"/>
</dbReference>
<comment type="caution">
    <text evidence="2">The sequence shown here is derived from an EMBL/GenBank/DDBJ whole genome shotgun (WGS) entry which is preliminary data.</text>
</comment>
<gene>
    <name evidence="2" type="ORF">PG999_008706</name>
</gene>
<evidence type="ECO:0000259" key="1">
    <source>
        <dbReference type="PROSITE" id="PS51462"/>
    </source>
</evidence>
<dbReference type="EMBL" id="JAQQWP010000008">
    <property type="protein sequence ID" value="KAK8105347.1"/>
    <property type="molecule type" value="Genomic_DNA"/>
</dbReference>